<proteinExistence type="predicted"/>
<dbReference type="EMBL" id="GBRH01228816">
    <property type="protein sequence ID" value="JAD69079.1"/>
    <property type="molecule type" value="Transcribed_RNA"/>
</dbReference>
<organism evidence="1">
    <name type="scientific">Arundo donax</name>
    <name type="common">Giant reed</name>
    <name type="synonym">Donax arundinaceus</name>
    <dbReference type="NCBI Taxonomy" id="35708"/>
    <lineage>
        <taxon>Eukaryota</taxon>
        <taxon>Viridiplantae</taxon>
        <taxon>Streptophyta</taxon>
        <taxon>Embryophyta</taxon>
        <taxon>Tracheophyta</taxon>
        <taxon>Spermatophyta</taxon>
        <taxon>Magnoliopsida</taxon>
        <taxon>Liliopsida</taxon>
        <taxon>Poales</taxon>
        <taxon>Poaceae</taxon>
        <taxon>PACMAD clade</taxon>
        <taxon>Arundinoideae</taxon>
        <taxon>Arundineae</taxon>
        <taxon>Arundo</taxon>
    </lineage>
</organism>
<evidence type="ECO:0000313" key="1">
    <source>
        <dbReference type="EMBL" id="JAD69079.1"/>
    </source>
</evidence>
<protein>
    <submittedName>
        <fullName evidence="1">Uncharacterized protein</fullName>
    </submittedName>
</protein>
<accession>A0A0A9BYI2</accession>
<sequence length="91" mass="9977">MRSQRGGVPWRGRGGAVPLSGRGAELPWSGGVLLKRGDDAVVLRATVAVTAHRSVEVEREVRRLAWLRVRAFSVPHYAAAGALPWRRRPSL</sequence>
<name>A0A0A9BYI2_ARUDO</name>
<reference evidence="1" key="2">
    <citation type="journal article" date="2015" name="Data Brief">
        <title>Shoot transcriptome of the giant reed, Arundo donax.</title>
        <authorList>
            <person name="Barrero R.A."/>
            <person name="Guerrero F.D."/>
            <person name="Moolhuijzen P."/>
            <person name="Goolsby J.A."/>
            <person name="Tidwell J."/>
            <person name="Bellgard S.E."/>
            <person name="Bellgard M.I."/>
        </authorList>
    </citation>
    <scope>NUCLEOTIDE SEQUENCE</scope>
    <source>
        <tissue evidence="1">Shoot tissue taken approximately 20 cm above the soil surface</tissue>
    </source>
</reference>
<reference evidence="1" key="1">
    <citation type="submission" date="2014-09" db="EMBL/GenBank/DDBJ databases">
        <authorList>
            <person name="Magalhaes I.L.F."/>
            <person name="Oliveira U."/>
            <person name="Santos F.R."/>
            <person name="Vidigal T.H.D.A."/>
            <person name="Brescovit A.D."/>
            <person name="Santos A.J."/>
        </authorList>
    </citation>
    <scope>NUCLEOTIDE SEQUENCE</scope>
    <source>
        <tissue evidence="1">Shoot tissue taken approximately 20 cm above the soil surface</tissue>
    </source>
</reference>
<dbReference type="AlphaFoldDB" id="A0A0A9BYI2"/>